<name>A0A8R7PDF6_TRIUA</name>
<organism evidence="1 2">
    <name type="scientific">Triticum urartu</name>
    <name type="common">Red wild einkorn</name>
    <name type="synonym">Crithodium urartu</name>
    <dbReference type="NCBI Taxonomy" id="4572"/>
    <lineage>
        <taxon>Eukaryota</taxon>
        <taxon>Viridiplantae</taxon>
        <taxon>Streptophyta</taxon>
        <taxon>Embryophyta</taxon>
        <taxon>Tracheophyta</taxon>
        <taxon>Spermatophyta</taxon>
        <taxon>Magnoliopsida</taxon>
        <taxon>Liliopsida</taxon>
        <taxon>Poales</taxon>
        <taxon>Poaceae</taxon>
        <taxon>BOP clade</taxon>
        <taxon>Pooideae</taxon>
        <taxon>Triticodae</taxon>
        <taxon>Triticeae</taxon>
        <taxon>Triticinae</taxon>
        <taxon>Triticum</taxon>
    </lineage>
</organism>
<dbReference type="EnsemblPlants" id="TuG1812G0200002307.01.T01">
    <property type="protein sequence ID" value="TuG1812G0200002307.01.T01"/>
    <property type="gene ID" value="TuG1812G0200002307.01"/>
</dbReference>
<protein>
    <submittedName>
        <fullName evidence="1">Uncharacterized protein</fullName>
    </submittedName>
</protein>
<dbReference type="AlphaFoldDB" id="A0A8R7PDF6"/>
<accession>A0A8R7PDF6</accession>
<dbReference type="Gramene" id="TuG1812G0200002307.01.T01">
    <property type="protein sequence ID" value="TuG1812G0200002307.01.T01"/>
    <property type="gene ID" value="TuG1812G0200002307.01"/>
</dbReference>
<reference evidence="1" key="3">
    <citation type="submission" date="2022-06" db="UniProtKB">
        <authorList>
            <consortium name="EnsemblPlants"/>
        </authorList>
    </citation>
    <scope>IDENTIFICATION</scope>
</reference>
<reference evidence="1" key="2">
    <citation type="submission" date="2018-03" db="EMBL/GenBank/DDBJ databases">
        <title>The Triticum urartu genome reveals the dynamic nature of wheat genome evolution.</title>
        <authorList>
            <person name="Ling H."/>
            <person name="Ma B."/>
            <person name="Shi X."/>
            <person name="Liu H."/>
            <person name="Dong L."/>
            <person name="Sun H."/>
            <person name="Cao Y."/>
            <person name="Gao Q."/>
            <person name="Zheng S."/>
            <person name="Li Y."/>
            <person name="Yu Y."/>
            <person name="Du H."/>
            <person name="Qi M."/>
            <person name="Li Y."/>
            <person name="Yu H."/>
            <person name="Cui Y."/>
            <person name="Wang N."/>
            <person name="Chen C."/>
            <person name="Wu H."/>
            <person name="Zhao Y."/>
            <person name="Zhang J."/>
            <person name="Li Y."/>
            <person name="Zhou W."/>
            <person name="Zhang B."/>
            <person name="Hu W."/>
            <person name="Eijk M."/>
            <person name="Tang J."/>
            <person name="Witsenboer H."/>
            <person name="Zhao S."/>
            <person name="Li Z."/>
            <person name="Zhang A."/>
            <person name="Wang D."/>
            <person name="Liang C."/>
        </authorList>
    </citation>
    <scope>NUCLEOTIDE SEQUENCE [LARGE SCALE GENOMIC DNA]</scope>
    <source>
        <strain evidence="1">cv. G1812</strain>
    </source>
</reference>
<keyword evidence="2" id="KW-1185">Reference proteome</keyword>
<evidence type="ECO:0000313" key="2">
    <source>
        <dbReference type="Proteomes" id="UP000015106"/>
    </source>
</evidence>
<reference evidence="2" key="1">
    <citation type="journal article" date="2013" name="Nature">
        <title>Draft genome of the wheat A-genome progenitor Triticum urartu.</title>
        <authorList>
            <person name="Ling H.Q."/>
            <person name="Zhao S."/>
            <person name="Liu D."/>
            <person name="Wang J."/>
            <person name="Sun H."/>
            <person name="Zhang C."/>
            <person name="Fan H."/>
            <person name="Li D."/>
            <person name="Dong L."/>
            <person name="Tao Y."/>
            <person name="Gao C."/>
            <person name="Wu H."/>
            <person name="Li Y."/>
            <person name="Cui Y."/>
            <person name="Guo X."/>
            <person name="Zheng S."/>
            <person name="Wang B."/>
            <person name="Yu K."/>
            <person name="Liang Q."/>
            <person name="Yang W."/>
            <person name="Lou X."/>
            <person name="Chen J."/>
            <person name="Feng M."/>
            <person name="Jian J."/>
            <person name="Zhang X."/>
            <person name="Luo G."/>
            <person name="Jiang Y."/>
            <person name="Liu J."/>
            <person name="Wang Z."/>
            <person name="Sha Y."/>
            <person name="Zhang B."/>
            <person name="Wu H."/>
            <person name="Tang D."/>
            <person name="Shen Q."/>
            <person name="Xue P."/>
            <person name="Zou S."/>
            <person name="Wang X."/>
            <person name="Liu X."/>
            <person name="Wang F."/>
            <person name="Yang Y."/>
            <person name="An X."/>
            <person name="Dong Z."/>
            <person name="Zhang K."/>
            <person name="Zhang X."/>
            <person name="Luo M.C."/>
            <person name="Dvorak J."/>
            <person name="Tong Y."/>
            <person name="Wang J."/>
            <person name="Yang H."/>
            <person name="Li Z."/>
            <person name="Wang D."/>
            <person name="Zhang A."/>
            <person name="Wang J."/>
        </authorList>
    </citation>
    <scope>NUCLEOTIDE SEQUENCE</scope>
    <source>
        <strain evidence="2">cv. G1812</strain>
    </source>
</reference>
<dbReference type="Proteomes" id="UP000015106">
    <property type="component" value="Chromosome 2"/>
</dbReference>
<evidence type="ECO:0000313" key="1">
    <source>
        <dbReference type="EnsemblPlants" id="TuG1812G0200002307.01.T01"/>
    </source>
</evidence>
<proteinExistence type="predicted"/>
<sequence>MTLRELQPTHDEMELKAANATTTPKIFLEPWLWVLRIRGGKRHNVTGAAVTMIKARGTNRRQGMRYGGAGSRKRCVRGSGLSRKRWREFAGVRKMTTEPTIRFSREHDQVDQILRGPDLTDRMRPSECLGRRTGAYYWPGPLAEHWNWSTQLASAATPNQEVLASVSFQSCQDSFDYVRLSSSWTRSSSLRDLSCRCR</sequence>